<dbReference type="AlphaFoldDB" id="A0A8X6QYA1"/>
<dbReference type="EMBL" id="BMAW01132330">
    <property type="protein sequence ID" value="GFU43092.1"/>
    <property type="molecule type" value="Genomic_DNA"/>
</dbReference>
<reference evidence="1" key="1">
    <citation type="submission" date="2020-08" db="EMBL/GenBank/DDBJ databases">
        <title>Multicomponent nature underlies the extraordinary mechanical properties of spider dragline silk.</title>
        <authorList>
            <person name="Kono N."/>
            <person name="Nakamura H."/>
            <person name="Mori M."/>
            <person name="Yoshida Y."/>
            <person name="Ohtoshi R."/>
            <person name="Malay A.D."/>
            <person name="Moran D.A.P."/>
            <person name="Tomita M."/>
            <person name="Numata K."/>
            <person name="Arakawa K."/>
        </authorList>
    </citation>
    <scope>NUCLEOTIDE SEQUENCE</scope>
</reference>
<organism evidence="1 2">
    <name type="scientific">Nephila pilipes</name>
    <name type="common">Giant wood spider</name>
    <name type="synonym">Nephila maculata</name>
    <dbReference type="NCBI Taxonomy" id="299642"/>
    <lineage>
        <taxon>Eukaryota</taxon>
        <taxon>Metazoa</taxon>
        <taxon>Ecdysozoa</taxon>
        <taxon>Arthropoda</taxon>
        <taxon>Chelicerata</taxon>
        <taxon>Arachnida</taxon>
        <taxon>Araneae</taxon>
        <taxon>Araneomorphae</taxon>
        <taxon>Entelegynae</taxon>
        <taxon>Araneoidea</taxon>
        <taxon>Nephilidae</taxon>
        <taxon>Nephila</taxon>
    </lineage>
</organism>
<protein>
    <submittedName>
        <fullName evidence="1">Uncharacterized protein</fullName>
    </submittedName>
</protein>
<evidence type="ECO:0000313" key="1">
    <source>
        <dbReference type="EMBL" id="GFU43092.1"/>
    </source>
</evidence>
<evidence type="ECO:0000313" key="2">
    <source>
        <dbReference type="Proteomes" id="UP000887013"/>
    </source>
</evidence>
<sequence length="112" mass="12977">MLNIVRHNFDAECDLNRMRVPFFYTSHTRHTGRLKTIKLDVALPTHDISDHIIFLFLIIFSKLKIDLSVNSKMDLVARFSIAAVTFREIQCFCENVCQLMSRMFFAGIHAIG</sequence>
<accession>A0A8X6QYA1</accession>
<name>A0A8X6QYA1_NEPPI</name>
<gene>
    <name evidence="1" type="ORF">NPIL_457361</name>
</gene>
<dbReference type="Proteomes" id="UP000887013">
    <property type="component" value="Unassembled WGS sequence"/>
</dbReference>
<proteinExistence type="predicted"/>
<keyword evidence="2" id="KW-1185">Reference proteome</keyword>
<comment type="caution">
    <text evidence="1">The sequence shown here is derived from an EMBL/GenBank/DDBJ whole genome shotgun (WGS) entry which is preliminary data.</text>
</comment>